<dbReference type="EMBL" id="JX997169">
    <property type="protein sequence ID" value="AGE53850.1"/>
    <property type="molecule type" value="Genomic_DNA"/>
</dbReference>
<dbReference type="Pfam" id="PF12146">
    <property type="entry name" value="Hydrolase_4"/>
    <property type="match status" value="1"/>
</dbReference>
<dbReference type="Gene3D" id="3.40.50.1820">
    <property type="entry name" value="alpha/beta hydrolase"/>
    <property type="match status" value="1"/>
</dbReference>
<feature type="domain" description="Serine aminopeptidase S33" evidence="1">
    <location>
        <begin position="26"/>
        <end position="256"/>
    </location>
</feature>
<name>M1I5S8_PBCVI</name>
<organismHost>
    <name type="scientific">Chlorella</name>
    <dbReference type="NCBI Taxonomy" id="3071"/>
</organismHost>
<accession>M1I5S8</accession>
<dbReference type="InterPro" id="IPR022742">
    <property type="entry name" value="Hydrolase_4"/>
</dbReference>
<sequence>MKIFHFISYNMAIEGVYKYFVPAANAVATFIYFHGYGSYAMNDLQHVLKPFARNGINIATIDYPGHGHSNGDRFEVNFEQIVSVAKEFVQEVKEDEVCGNVPIFIGGTSLGGAVASKMLELEKDARHGFLISPMYQLPKTFVNKIGFVVVPFLTKFFPNARVLKPNSHPFDEEFNTHWFNDPLTRHGKITFNTANELAKLSTSARILSPSIDVPMTCFQSVLDTQVDFMTNIELFNKTDNRNLVVYTDSWHPLLVENCRDDVIKRMIDTIKSKV</sequence>
<keyword evidence="2" id="KW-0378">Hydrolase</keyword>
<organism evidence="2 3">
    <name type="scientific">Paramecium bursaria Chlorella virus IL3A</name>
    <name type="common">PBCV-IL3A</name>
    <dbReference type="NCBI Taxonomy" id="46019"/>
    <lineage>
        <taxon>Viruses</taxon>
        <taxon>Varidnaviria</taxon>
        <taxon>Bamfordvirae</taxon>
        <taxon>Nucleocytoviricota</taxon>
        <taxon>Megaviricetes</taxon>
        <taxon>Algavirales</taxon>
        <taxon>Phycodnaviridae</taxon>
        <taxon>Chlorovirus</taxon>
        <taxon>Chlorovirus illinoense</taxon>
    </lineage>
</organism>
<proteinExistence type="predicted"/>
<dbReference type="SUPFAM" id="SSF53474">
    <property type="entry name" value="alpha/beta-Hydrolases"/>
    <property type="match status" value="1"/>
</dbReference>
<dbReference type="InterPro" id="IPR029058">
    <property type="entry name" value="AB_hydrolase_fold"/>
</dbReference>
<dbReference type="PANTHER" id="PTHR11614">
    <property type="entry name" value="PHOSPHOLIPASE-RELATED"/>
    <property type="match status" value="1"/>
</dbReference>
<evidence type="ECO:0000313" key="3">
    <source>
        <dbReference type="Proteomes" id="UP000247091"/>
    </source>
</evidence>
<dbReference type="GO" id="GO:0016787">
    <property type="term" value="F:hydrolase activity"/>
    <property type="evidence" value="ECO:0007669"/>
    <property type="project" value="UniProtKB-KW"/>
</dbReference>
<protein>
    <submittedName>
        <fullName evidence="2">AB abhydrolase</fullName>
    </submittedName>
</protein>
<gene>
    <name evidence="2" type="primary">IL-3A_299L</name>
    <name evidence="2" type="ORF">PBCVIL3A_299L</name>
</gene>
<dbReference type="Proteomes" id="UP000247091">
    <property type="component" value="Segment"/>
</dbReference>
<evidence type="ECO:0000313" key="2">
    <source>
        <dbReference type="EMBL" id="AGE53850.1"/>
    </source>
</evidence>
<evidence type="ECO:0000259" key="1">
    <source>
        <dbReference type="Pfam" id="PF12146"/>
    </source>
</evidence>
<dbReference type="InterPro" id="IPR051044">
    <property type="entry name" value="MAG_DAG_Lipase"/>
</dbReference>
<reference evidence="2 3" key="1">
    <citation type="submission" date="2012-10" db="EMBL/GenBank/DDBJ databases">
        <title>Towards defining the chloroviruses: a genomic journey through a genus of large DNA viruses.</title>
        <authorList>
            <person name="Jeanniard A."/>
            <person name="Dunigan D.D."/>
            <person name="Gurnon J.R."/>
            <person name="Agarkova I."/>
            <person name="Kang M."/>
            <person name="Vitek J."/>
            <person name="Duncan G."/>
            <person name="McClung O.W."/>
            <person name="Larsen M."/>
            <person name="Claverie J.-M."/>
            <person name="Van Etten J.L."/>
            <person name="Blanc G."/>
        </authorList>
    </citation>
    <scope>NUCLEOTIDE SEQUENCE [LARGE SCALE GENOMIC DNA]</scope>
</reference>